<dbReference type="EMBL" id="JABFAB010000006">
    <property type="protein sequence ID" value="MBA0650111.1"/>
    <property type="molecule type" value="Genomic_DNA"/>
</dbReference>
<sequence>MARYSVVTDKESLEVVEEFILEQ</sequence>
<organism evidence="1 2">
    <name type="scientific">Gossypium klotzschianum</name>
    <dbReference type="NCBI Taxonomy" id="34286"/>
    <lineage>
        <taxon>Eukaryota</taxon>
        <taxon>Viridiplantae</taxon>
        <taxon>Streptophyta</taxon>
        <taxon>Embryophyta</taxon>
        <taxon>Tracheophyta</taxon>
        <taxon>Spermatophyta</taxon>
        <taxon>Magnoliopsida</taxon>
        <taxon>eudicotyledons</taxon>
        <taxon>Gunneridae</taxon>
        <taxon>Pentapetalae</taxon>
        <taxon>rosids</taxon>
        <taxon>malvids</taxon>
        <taxon>Malvales</taxon>
        <taxon>Malvaceae</taxon>
        <taxon>Malvoideae</taxon>
        <taxon>Gossypium</taxon>
    </lineage>
</organism>
<reference evidence="1 2" key="1">
    <citation type="journal article" date="2019" name="Genome Biol. Evol.">
        <title>Insights into the evolution of the New World diploid cottons (Gossypium, subgenus Houzingenia) based on genome sequencing.</title>
        <authorList>
            <person name="Grover C.E."/>
            <person name="Arick M.A. 2nd"/>
            <person name="Thrash A."/>
            <person name="Conover J.L."/>
            <person name="Sanders W.S."/>
            <person name="Peterson D.G."/>
            <person name="Frelichowski J.E."/>
            <person name="Scheffler J.A."/>
            <person name="Scheffler B.E."/>
            <person name="Wendel J.F."/>
        </authorList>
    </citation>
    <scope>NUCLEOTIDE SEQUENCE [LARGE SCALE GENOMIC DNA]</scope>
    <source>
        <strain evidence="1">57</strain>
        <tissue evidence="1">Leaf</tissue>
    </source>
</reference>
<feature type="non-terminal residue" evidence="1">
    <location>
        <position position="23"/>
    </location>
</feature>
<evidence type="ECO:0000313" key="1">
    <source>
        <dbReference type="EMBL" id="MBA0650111.1"/>
    </source>
</evidence>
<gene>
    <name evidence="1" type="ORF">Goklo_017583</name>
</gene>
<evidence type="ECO:0000313" key="2">
    <source>
        <dbReference type="Proteomes" id="UP000593573"/>
    </source>
</evidence>
<dbReference type="Proteomes" id="UP000593573">
    <property type="component" value="Unassembled WGS sequence"/>
</dbReference>
<name>A0A7J8UI25_9ROSI</name>
<dbReference type="AlphaFoldDB" id="A0A7J8UI25"/>
<dbReference type="OrthoDB" id="1925340at2759"/>
<protein>
    <submittedName>
        <fullName evidence="1">Uncharacterized protein</fullName>
    </submittedName>
</protein>
<accession>A0A7J8UI25</accession>
<comment type="caution">
    <text evidence="1">The sequence shown here is derived from an EMBL/GenBank/DDBJ whole genome shotgun (WGS) entry which is preliminary data.</text>
</comment>
<keyword evidence="2" id="KW-1185">Reference proteome</keyword>
<proteinExistence type="predicted"/>